<evidence type="ECO:0000313" key="12">
    <source>
        <dbReference type="EMBL" id="KOS14445.1"/>
    </source>
</evidence>
<protein>
    <submittedName>
        <fullName evidence="12">Transmembrane protein subunit of the glycosylphosphatidylinositol transamidase complex</fullName>
    </submittedName>
</protein>
<evidence type="ECO:0000256" key="5">
    <source>
        <dbReference type="ARBA" id="ARBA00022692"/>
    </source>
</evidence>
<organism evidence="12 13">
    <name type="scientific">Malassezia pachydermatis</name>
    <dbReference type="NCBI Taxonomy" id="77020"/>
    <lineage>
        <taxon>Eukaryota</taxon>
        <taxon>Fungi</taxon>
        <taxon>Dikarya</taxon>
        <taxon>Basidiomycota</taxon>
        <taxon>Ustilaginomycotina</taxon>
        <taxon>Malasseziomycetes</taxon>
        <taxon>Malasseziales</taxon>
        <taxon>Malasseziaceae</taxon>
        <taxon>Malassezia</taxon>
    </lineage>
</organism>
<dbReference type="STRING" id="77020.A0A0N0RSC6"/>
<dbReference type="GO" id="GO:0006506">
    <property type="term" value="P:GPI anchor biosynthetic process"/>
    <property type="evidence" value="ECO:0007669"/>
    <property type="project" value="UniProtKB-UniPathway"/>
</dbReference>
<keyword evidence="9" id="KW-0325">Glycoprotein</keyword>
<dbReference type="GO" id="GO:0042765">
    <property type="term" value="C:GPI-anchor transamidase complex"/>
    <property type="evidence" value="ECO:0007669"/>
    <property type="project" value="InterPro"/>
</dbReference>
<feature type="compositionally biased region" description="Acidic residues" evidence="10">
    <location>
        <begin position="637"/>
        <end position="661"/>
    </location>
</feature>
<dbReference type="Proteomes" id="UP000037751">
    <property type="component" value="Unassembled WGS sequence"/>
</dbReference>
<dbReference type="VEuPathDB" id="FungiDB:Malapachy_4035"/>
<keyword evidence="5 11" id="KW-0812">Transmembrane</keyword>
<dbReference type="PANTHER" id="PTHR21072">
    <property type="entry name" value="GPI TRANSAMIDASE COMPONENT PIG-S"/>
    <property type="match status" value="1"/>
</dbReference>
<dbReference type="UniPathway" id="UPA00196"/>
<comment type="pathway">
    <text evidence="2">Glycolipid biosynthesis; glycosylphosphatidylinositol-anchor biosynthesis.</text>
</comment>
<evidence type="ECO:0000256" key="11">
    <source>
        <dbReference type="SAM" id="Phobius"/>
    </source>
</evidence>
<feature type="region of interest" description="Disordered" evidence="10">
    <location>
        <begin position="506"/>
        <end position="564"/>
    </location>
</feature>
<dbReference type="AlphaFoldDB" id="A0A0N0RSC6"/>
<dbReference type="RefSeq" id="XP_017992077.1">
    <property type="nucleotide sequence ID" value="XM_018138490.1"/>
</dbReference>
<dbReference type="OrthoDB" id="28748at2759"/>
<evidence type="ECO:0000256" key="6">
    <source>
        <dbReference type="ARBA" id="ARBA00022824"/>
    </source>
</evidence>
<comment type="similarity">
    <text evidence="3">Belongs to the PIGS family.</text>
</comment>
<feature type="compositionally biased region" description="Basic and acidic residues" evidence="10">
    <location>
        <begin position="625"/>
        <end position="636"/>
    </location>
</feature>
<reference evidence="12 13" key="1">
    <citation type="submission" date="2015-07" db="EMBL/GenBank/DDBJ databases">
        <title>Draft Genome Sequence of Malassezia furfur CBS1878 and Malassezia pachydermatis CBS1879.</title>
        <authorList>
            <person name="Triana S."/>
            <person name="Ohm R."/>
            <person name="Gonzalez A."/>
            <person name="DeCock H."/>
            <person name="Restrepo S."/>
            <person name="Celis A."/>
        </authorList>
    </citation>
    <scope>NUCLEOTIDE SEQUENCE [LARGE SCALE GENOMIC DNA]</scope>
    <source>
        <strain evidence="12 13">CBS 1879</strain>
    </source>
</reference>
<evidence type="ECO:0000256" key="9">
    <source>
        <dbReference type="ARBA" id="ARBA00023180"/>
    </source>
</evidence>
<dbReference type="GeneID" id="28730366"/>
<accession>A0A0N0RSC6</accession>
<keyword evidence="7 11" id="KW-1133">Transmembrane helix</keyword>
<evidence type="ECO:0000256" key="3">
    <source>
        <dbReference type="ARBA" id="ARBA00005316"/>
    </source>
</evidence>
<evidence type="ECO:0000313" key="13">
    <source>
        <dbReference type="Proteomes" id="UP000037751"/>
    </source>
</evidence>
<proteinExistence type="inferred from homology"/>
<keyword evidence="8 11" id="KW-0472">Membrane</keyword>
<name>A0A0N0RSC6_9BASI</name>
<evidence type="ECO:0000256" key="4">
    <source>
        <dbReference type="ARBA" id="ARBA00022502"/>
    </source>
</evidence>
<comment type="caution">
    <text evidence="12">The sequence shown here is derived from an EMBL/GenBank/DDBJ whole genome shotgun (WGS) entry which is preliminary data.</text>
</comment>
<evidence type="ECO:0000256" key="10">
    <source>
        <dbReference type="SAM" id="MobiDB-lite"/>
    </source>
</evidence>
<gene>
    <name evidence="12" type="ORF">Malapachy_4035</name>
</gene>
<evidence type="ECO:0000256" key="7">
    <source>
        <dbReference type="ARBA" id="ARBA00022989"/>
    </source>
</evidence>
<comment type="subcellular location">
    <subcellularLocation>
        <location evidence="1">Endoplasmic reticulum membrane</location>
        <topology evidence="1">Multi-pass membrane protein</topology>
    </subcellularLocation>
</comment>
<dbReference type="GO" id="GO:0016255">
    <property type="term" value="P:attachment of GPI anchor to protein"/>
    <property type="evidence" value="ECO:0007669"/>
    <property type="project" value="InterPro"/>
</dbReference>
<evidence type="ECO:0000256" key="2">
    <source>
        <dbReference type="ARBA" id="ARBA00004687"/>
    </source>
</evidence>
<evidence type="ECO:0000256" key="8">
    <source>
        <dbReference type="ARBA" id="ARBA00023136"/>
    </source>
</evidence>
<feature type="compositionally biased region" description="Basic residues" evidence="10">
    <location>
        <begin position="612"/>
        <end position="624"/>
    </location>
</feature>
<keyword evidence="13" id="KW-1185">Reference proteome</keyword>
<feature type="compositionally biased region" description="Polar residues" evidence="10">
    <location>
        <begin position="517"/>
        <end position="534"/>
    </location>
</feature>
<feature type="compositionally biased region" description="Low complexity" evidence="10">
    <location>
        <begin position="535"/>
        <end position="553"/>
    </location>
</feature>
<feature type="transmembrane region" description="Helical" evidence="11">
    <location>
        <begin position="21"/>
        <end position="43"/>
    </location>
</feature>
<dbReference type="InterPro" id="IPR019540">
    <property type="entry name" value="PtdIno-glycan_biosynth_class_S"/>
</dbReference>
<evidence type="ECO:0000256" key="1">
    <source>
        <dbReference type="ARBA" id="ARBA00004477"/>
    </source>
</evidence>
<dbReference type="PANTHER" id="PTHR21072:SF13">
    <property type="entry name" value="GPI TRANSAMIDASE COMPONENT PIG-S"/>
    <property type="match status" value="1"/>
</dbReference>
<keyword evidence="4" id="KW-0337">GPI-anchor biosynthesis</keyword>
<dbReference type="Pfam" id="PF10510">
    <property type="entry name" value="PIG-S"/>
    <property type="match status" value="2"/>
</dbReference>
<feature type="region of interest" description="Disordered" evidence="10">
    <location>
        <begin position="576"/>
        <end position="661"/>
    </location>
</feature>
<dbReference type="EMBL" id="LGAV01000004">
    <property type="protein sequence ID" value="KOS14445.1"/>
    <property type="molecule type" value="Genomic_DNA"/>
</dbReference>
<keyword evidence="6" id="KW-0256">Endoplasmic reticulum</keyword>
<sequence length="661" mass="73554">MALSSSAKDETSHERTSFQRSSLHISIIAALVAVTLAALPVWWSATTIVRRPLPVDAVRAWHAQGACPLRTAWTIHMDGEHIDASTCTAVYERLLHRQGAAPTDDLCIDWAVVGSRGSEHRVCDIGVSNTTEVVRVPVHTHGSAMVPEVLAYLAPLLGAPTREDARPIEYAPRVRLVFSLMQEDASEGRAIAQWGLTEAFHASASVHPSLAPLHRLIEAVRPIHDIVLETQVQWYAPLEFSPTTMYNEQEGQISVLSMDDISVFINSPQWSLESYGTSAMDERTLHFILFVPRPHHAPLYLQKDHEIIRQPAWLVPQWGGVVVWNRYLDGSVMAEDVSLDELRVPMQLYTKQLLALLGLEYDGVLEQDALLDLAVRSLQWRRALQLARESVDTLTSIVRLVHKIPNLGVDQDVQRAFTHALDDLHAAKALSLPGRAHLDQLLSLVTSAQSHASQAFFDPSMLEMLYFPNEHKYAVYTPLFGPLLLPLLTAMAREWKYARRHRPLSLQEQGEAPTSDLPPSTKTPDQSTRRGASRTTTQSSSSVAPSSSTTQPTKPIPAARPALSAKEARKKLFGKPISSLLHTSSPKDKGHLAHTSRYPGLHKSVKLPTLHTNRRSPPPKRLKLPTKEKKPVRELGSDEELESEPEPEPEPEIDYENEGFL</sequence>